<sequence>MNLREELDRIAENAPPLSPAAADLALTRARRRRYVQAPLVVAAVAMAVVGGLAIRPNLFGTDFVPAAPWGKRIEVPATADNLPAQGVGPARLAYATSCGGSPTATPDCVEPRIMTEDNKHWAVVDARPSTNGKEAITVSPDGKQIAYTRGDWLVLRELASGTVTPLFELEDTTYGRAMWAPASKAVAFNLTVSGKSQTKLVDVMTGKVTATLKDGWLLGLPNAEALIPFDTLDEQELPMVDRTGVTRGTLPNALSLTRDRSGATGLVSPDGKHLAVVMRAVVDDPAQIRTLRLEPPRVPIYIGMGSGDGDADRHSVLGWLDNERVLISNGYLDDSRSRQELVVVDAETEQESPFTEVVGSTVQDSISVATDLL</sequence>
<evidence type="ECO:0000313" key="2">
    <source>
        <dbReference type="EMBL" id="MFC3759327.1"/>
    </source>
</evidence>
<keyword evidence="3" id="KW-1185">Reference proteome</keyword>
<accession>A0ABV7Y3J4</accession>
<dbReference type="Gene3D" id="2.120.10.30">
    <property type="entry name" value="TolB, C-terminal domain"/>
    <property type="match status" value="1"/>
</dbReference>
<protein>
    <submittedName>
        <fullName evidence="2">PD40 domain-containing protein</fullName>
    </submittedName>
</protein>
<gene>
    <name evidence="2" type="ORF">ACFOUW_00615</name>
</gene>
<organism evidence="2 3">
    <name type="scientific">Tenggerimyces flavus</name>
    <dbReference type="NCBI Taxonomy" id="1708749"/>
    <lineage>
        <taxon>Bacteria</taxon>
        <taxon>Bacillati</taxon>
        <taxon>Actinomycetota</taxon>
        <taxon>Actinomycetes</taxon>
        <taxon>Propionibacteriales</taxon>
        <taxon>Nocardioidaceae</taxon>
        <taxon>Tenggerimyces</taxon>
    </lineage>
</organism>
<proteinExistence type="predicted"/>
<evidence type="ECO:0000256" key="1">
    <source>
        <dbReference type="SAM" id="Phobius"/>
    </source>
</evidence>
<dbReference type="InterPro" id="IPR011042">
    <property type="entry name" value="6-blade_b-propeller_TolB-like"/>
</dbReference>
<keyword evidence="1" id="KW-1133">Transmembrane helix</keyword>
<reference evidence="3" key="1">
    <citation type="journal article" date="2019" name="Int. J. Syst. Evol. Microbiol.">
        <title>The Global Catalogue of Microorganisms (GCM) 10K type strain sequencing project: providing services to taxonomists for standard genome sequencing and annotation.</title>
        <authorList>
            <consortium name="The Broad Institute Genomics Platform"/>
            <consortium name="The Broad Institute Genome Sequencing Center for Infectious Disease"/>
            <person name="Wu L."/>
            <person name="Ma J."/>
        </authorList>
    </citation>
    <scope>NUCLEOTIDE SEQUENCE [LARGE SCALE GENOMIC DNA]</scope>
    <source>
        <strain evidence="3">CGMCC 4.7241</strain>
    </source>
</reference>
<keyword evidence="1" id="KW-0812">Transmembrane</keyword>
<feature type="transmembrane region" description="Helical" evidence="1">
    <location>
        <begin position="34"/>
        <end position="54"/>
    </location>
</feature>
<dbReference type="Pfam" id="PF07676">
    <property type="entry name" value="PD40"/>
    <property type="match status" value="1"/>
</dbReference>
<keyword evidence="1" id="KW-0472">Membrane</keyword>
<dbReference type="InterPro" id="IPR011659">
    <property type="entry name" value="WD40"/>
</dbReference>
<evidence type="ECO:0000313" key="3">
    <source>
        <dbReference type="Proteomes" id="UP001595699"/>
    </source>
</evidence>
<dbReference type="EMBL" id="JBHRZH010000001">
    <property type="protein sequence ID" value="MFC3759327.1"/>
    <property type="molecule type" value="Genomic_DNA"/>
</dbReference>
<dbReference type="RefSeq" id="WP_205122271.1">
    <property type="nucleotide sequence ID" value="NZ_JAFBCM010000001.1"/>
</dbReference>
<name>A0ABV7Y3J4_9ACTN</name>
<dbReference type="SUPFAM" id="SSF50993">
    <property type="entry name" value="Peptidase/esterase 'gauge' domain"/>
    <property type="match status" value="1"/>
</dbReference>
<comment type="caution">
    <text evidence="2">The sequence shown here is derived from an EMBL/GenBank/DDBJ whole genome shotgun (WGS) entry which is preliminary data.</text>
</comment>
<dbReference type="Proteomes" id="UP001595699">
    <property type="component" value="Unassembled WGS sequence"/>
</dbReference>